<dbReference type="EMBL" id="QHJS02000009">
    <property type="protein sequence ID" value="RRO23977.1"/>
    <property type="molecule type" value="Genomic_DNA"/>
</dbReference>
<dbReference type="AlphaFoldDB" id="A0AA93DMU9"/>
<organism evidence="2 3">
    <name type="scientific">Pectobacterium aquaticum</name>
    <dbReference type="NCBI Taxonomy" id="2204145"/>
    <lineage>
        <taxon>Bacteria</taxon>
        <taxon>Pseudomonadati</taxon>
        <taxon>Pseudomonadota</taxon>
        <taxon>Gammaproteobacteria</taxon>
        <taxon>Enterobacterales</taxon>
        <taxon>Pectobacteriaceae</taxon>
        <taxon>Pectobacterium</taxon>
    </lineage>
</organism>
<evidence type="ECO:0000256" key="1">
    <source>
        <dbReference type="SAM" id="SignalP"/>
    </source>
</evidence>
<accession>A0AA93DMU9</accession>
<feature type="chain" id="PRO_5041681588" evidence="1">
    <location>
        <begin position="22"/>
        <end position="257"/>
    </location>
</feature>
<gene>
    <name evidence="2" type="ORF">DMB84_002970</name>
</gene>
<feature type="signal peptide" evidence="1">
    <location>
        <begin position="1"/>
        <end position="21"/>
    </location>
</feature>
<sequence>MKLNTLTIGLLTAVTVLSGCASNQPPIPVDQNPSTALKFARAMDLMVITDEGDDYLIYNQLADSNHIYPLEKPVRAGQAGKTQKAGNGMADAIAGLVTNTTVVPLIGLLTARGPNVVMDGVPRIGSWTSDDEYKDGKKIYDIVQTILPKMDGYKTTKTCLEGGINVFYMNKHRGTNGKPVDLSPERLPRPPIDTASMVKPFGLTQCFFNIASKPSNQNLMIDMSVKLGDKRALFIPGYDSHQPYIYHNGNVLPFKKG</sequence>
<proteinExistence type="predicted"/>
<dbReference type="RefSeq" id="WP_116166162.1">
    <property type="nucleotide sequence ID" value="NZ_JADOYB010000036.1"/>
</dbReference>
<keyword evidence="1" id="KW-0732">Signal</keyword>
<dbReference type="Proteomes" id="UP000256540">
    <property type="component" value="Unassembled WGS sequence"/>
</dbReference>
<protein>
    <submittedName>
        <fullName evidence="2">Uncharacterized protein</fullName>
    </submittedName>
</protein>
<comment type="caution">
    <text evidence="2">The sequence shown here is derived from an EMBL/GenBank/DDBJ whole genome shotgun (WGS) entry which is preliminary data.</text>
</comment>
<evidence type="ECO:0000313" key="3">
    <source>
        <dbReference type="Proteomes" id="UP000256540"/>
    </source>
</evidence>
<dbReference type="PROSITE" id="PS51257">
    <property type="entry name" value="PROKAR_LIPOPROTEIN"/>
    <property type="match status" value="1"/>
</dbReference>
<evidence type="ECO:0000313" key="2">
    <source>
        <dbReference type="EMBL" id="RRO23977.1"/>
    </source>
</evidence>
<reference evidence="2 3" key="1">
    <citation type="submission" date="2018-11" db="EMBL/GenBank/DDBJ databases">
        <title>Draft genome sequences of proposed Pectobacterium aquaticum sp. nov. isolated in France from fresh water.</title>
        <authorList>
            <person name="Pedron J."/>
            <person name="Barny M.A."/>
        </authorList>
    </citation>
    <scope>NUCLEOTIDE SEQUENCE [LARGE SCALE GENOMIC DNA]</scope>
    <source>
        <strain evidence="2 3">A127-S21-F16</strain>
    </source>
</reference>
<name>A0AA93DMU9_9GAMM</name>